<gene>
    <name evidence="10" type="ORF">GHC57_00380</name>
</gene>
<dbReference type="InterPro" id="IPR002023">
    <property type="entry name" value="NuoE-like"/>
</dbReference>
<feature type="binding site" evidence="8">
    <location>
        <position position="122"/>
    </location>
    <ligand>
        <name>[2Fe-2S] cluster</name>
        <dbReference type="ChEBI" id="CHEBI:190135"/>
    </ligand>
</feature>
<keyword evidence="3 8" id="KW-0479">Metal-binding</keyword>
<reference evidence="10 11" key="1">
    <citation type="submission" date="2019-10" db="EMBL/GenBank/DDBJ databases">
        <title>Draft whole-genome sequence of the purple nonsulfur photosynthetic bacterium Roseospira navarrensis DSM 15114.</title>
        <authorList>
            <person name="Kyndt J.A."/>
            <person name="Meyer T.E."/>
        </authorList>
    </citation>
    <scope>NUCLEOTIDE SEQUENCE [LARGE SCALE GENOMIC DNA]</scope>
    <source>
        <strain evidence="10 11">DSM 15114</strain>
    </source>
</reference>
<evidence type="ECO:0000313" key="11">
    <source>
        <dbReference type="Proteomes" id="UP000434582"/>
    </source>
</evidence>
<dbReference type="PANTHER" id="PTHR43342:SF1">
    <property type="entry name" value="BIFURCATING [FEFE] HYDROGENASE GAMMA SUBUNIT"/>
    <property type="match status" value="1"/>
</dbReference>
<dbReference type="AlphaFoldDB" id="A0A7X1ZD08"/>
<evidence type="ECO:0000256" key="2">
    <source>
        <dbReference type="ARBA" id="ARBA00022714"/>
    </source>
</evidence>
<dbReference type="OrthoDB" id="9807941at2"/>
<dbReference type="EMBL" id="WIVE01000001">
    <property type="protein sequence ID" value="MQX34965.1"/>
    <property type="molecule type" value="Genomic_DNA"/>
</dbReference>
<name>A0A7X1ZD08_9PROT</name>
<evidence type="ECO:0000256" key="5">
    <source>
        <dbReference type="ARBA" id="ARBA00023014"/>
    </source>
</evidence>
<dbReference type="SUPFAM" id="SSF52833">
    <property type="entry name" value="Thioredoxin-like"/>
    <property type="match status" value="1"/>
</dbReference>
<dbReference type="CDD" id="cd03081">
    <property type="entry name" value="TRX_Fd_NuoE_FDH_gamma"/>
    <property type="match status" value="1"/>
</dbReference>
<dbReference type="Pfam" id="PF01257">
    <property type="entry name" value="2Fe-2S_thioredx"/>
    <property type="match status" value="1"/>
</dbReference>
<dbReference type="InterPro" id="IPR041921">
    <property type="entry name" value="NuoE_N"/>
</dbReference>
<dbReference type="InterPro" id="IPR028431">
    <property type="entry name" value="NADP_DH_HndA-like"/>
</dbReference>
<dbReference type="GO" id="GO:0051537">
    <property type="term" value="F:2 iron, 2 sulfur cluster binding"/>
    <property type="evidence" value="ECO:0007669"/>
    <property type="project" value="UniProtKB-KW"/>
</dbReference>
<dbReference type="RefSeq" id="WP_153339968.1">
    <property type="nucleotide sequence ID" value="NZ_WIVE01000001.1"/>
</dbReference>
<keyword evidence="2 8" id="KW-0001">2Fe-2S</keyword>
<evidence type="ECO:0000256" key="4">
    <source>
        <dbReference type="ARBA" id="ARBA00023004"/>
    </source>
</evidence>
<organism evidence="10 11">
    <name type="scientific">Roseospira navarrensis</name>
    <dbReference type="NCBI Taxonomy" id="140058"/>
    <lineage>
        <taxon>Bacteria</taxon>
        <taxon>Pseudomonadati</taxon>
        <taxon>Pseudomonadota</taxon>
        <taxon>Alphaproteobacteria</taxon>
        <taxon>Rhodospirillales</taxon>
        <taxon>Rhodospirillaceae</taxon>
        <taxon>Roseospira</taxon>
    </lineage>
</organism>
<dbReference type="Proteomes" id="UP000434582">
    <property type="component" value="Unassembled WGS sequence"/>
</dbReference>
<comment type="cofactor">
    <cofactor evidence="6">
        <name>[2Fe-2S] cluster</name>
        <dbReference type="ChEBI" id="CHEBI:190135"/>
    </cofactor>
</comment>
<evidence type="ECO:0000256" key="8">
    <source>
        <dbReference type="PIRSR" id="PIRSR000216-1"/>
    </source>
</evidence>
<feature type="compositionally biased region" description="Low complexity" evidence="9">
    <location>
        <begin position="165"/>
        <end position="175"/>
    </location>
</feature>
<dbReference type="NCBIfam" id="NF004638">
    <property type="entry name" value="PRK05988.1"/>
    <property type="match status" value="1"/>
</dbReference>
<proteinExistence type="inferred from homology"/>
<keyword evidence="4 8" id="KW-0408">Iron</keyword>
<evidence type="ECO:0000313" key="10">
    <source>
        <dbReference type="EMBL" id="MQX34965.1"/>
    </source>
</evidence>
<feature type="region of interest" description="Disordered" evidence="9">
    <location>
        <begin position="157"/>
        <end position="189"/>
    </location>
</feature>
<dbReference type="PIRSF" id="PIRSF000216">
    <property type="entry name" value="NADH_DH_24kDa"/>
    <property type="match status" value="1"/>
</dbReference>
<dbReference type="PANTHER" id="PTHR43342">
    <property type="entry name" value="NADH-QUINONE OXIDOREDUCTASE, E SUBUNIT"/>
    <property type="match status" value="1"/>
</dbReference>
<dbReference type="GO" id="GO:0046872">
    <property type="term" value="F:metal ion binding"/>
    <property type="evidence" value="ECO:0007669"/>
    <property type="project" value="UniProtKB-KW"/>
</dbReference>
<dbReference type="PROSITE" id="PS01099">
    <property type="entry name" value="COMPLEX1_24K"/>
    <property type="match status" value="1"/>
</dbReference>
<feature type="binding site" evidence="8">
    <location>
        <position position="126"/>
    </location>
    <ligand>
        <name>[2Fe-2S] cluster</name>
        <dbReference type="ChEBI" id="CHEBI:190135"/>
    </ligand>
</feature>
<dbReference type="GO" id="GO:0016491">
    <property type="term" value="F:oxidoreductase activity"/>
    <property type="evidence" value="ECO:0007669"/>
    <property type="project" value="InterPro"/>
</dbReference>
<evidence type="ECO:0000256" key="9">
    <source>
        <dbReference type="SAM" id="MobiDB-lite"/>
    </source>
</evidence>
<dbReference type="FunFam" id="1.10.10.1590:FF:000001">
    <property type="entry name" value="NADH-quinone oxidoreductase subunit E"/>
    <property type="match status" value="1"/>
</dbReference>
<evidence type="ECO:0000256" key="3">
    <source>
        <dbReference type="ARBA" id="ARBA00022723"/>
    </source>
</evidence>
<evidence type="ECO:0000256" key="6">
    <source>
        <dbReference type="ARBA" id="ARBA00034078"/>
    </source>
</evidence>
<dbReference type="InterPro" id="IPR036249">
    <property type="entry name" value="Thioredoxin-like_sf"/>
</dbReference>
<keyword evidence="11" id="KW-1185">Reference proteome</keyword>
<feature type="binding site" evidence="8">
    <location>
        <position position="86"/>
    </location>
    <ligand>
        <name>[2Fe-2S] cluster</name>
        <dbReference type="ChEBI" id="CHEBI:190135"/>
    </ligand>
</feature>
<evidence type="ECO:0000256" key="7">
    <source>
        <dbReference type="ARBA" id="ARBA00047712"/>
    </source>
</evidence>
<dbReference type="Gene3D" id="1.10.10.1590">
    <property type="entry name" value="NADH-quinone oxidoreductase subunit E"/>
    <property type="match status" value="1"/>
</dbReference>
<comment type="similarity">
    <text evidence="1">Belongs to the complex I 24 kDa subunit family.</text>
</comment>
<accession>A0A7X1ZD08</accession>
<evidence type="ECO:0000256" key="1">
    <source>
        <dbReference type="ARBA" id="ARBA00010643"/>
    </source>
</evidence>
<protein>
    <submittedName>
        <fullName evidence="10">Formate dehydrogenase subunit gamma</fullName>
    </submittedName>
</protein>
<feature type="binding site" evidence="8">
    <location>
        <position position="81"/>
    </location>
    <ligand>
        <name>[2Fe-2S] cluster</name>
        <dbReference type="ChEBI" id="CHEBI:190135"/>
    </ligand>
</feature>
<comment type="caution">
    <text evidence="10">The sequence shown here is derived from an EMBL/GenBank/DDBJ whole genome shotgun (WGS) entry which is preliminary data.</text>
</comment>
<comment type="cofactor">
    <cofactor evidence="8">
        <name>[2Fe-2S] cluster</name>
        <dbReference type="ChEBI" id="CHEBI:190135"/>
    </cofactor>
    <text evidence="8">Binds 1 [2Fe-2S] cluster.</text>
</comment>
<dbReference type="Gene3D" id="3.40.30.10">
    <property type="entry name" value="Glutaredoxin"/>
    <property type="match status" value="1"/>
</dbReference>
<keyword evidence="5 8" id="KW-0411">Iron-sulfur</keyword>
<sequence>MSASPWAEDRARAILAAYAEMPGALLPMLHALQDEFGCIDEDAVPLLADTLNLSRAEVHGVVTFYHDFRRTRPGRHVVKVCRAEACQAVGAESLLDHVKRSLSVDAGGTTADGAVSLQVVYCLGNCALGPAVMIDDVPHGRVSSARFNALTDALRAEAEAGRTGGEPSSEPVPGGCAPPARHGAGSPTP</sequence>
<comment type="catalytic activity">
    <reaction evidence="7">
        <text>a quinone + NADH + 5 H(+)(in) = a quinol + NAD(+) + 4 H(+)(out)</text>
        <dbReference type="Rhea" id="RHEA:57888"/>
        <dbReference type="ChEBI" id="CHEBI:15378"/>
        <dbReference type="ChEBI" id="CHEBI:24646"/>
        <dbReference type="ChEBI" id="CHEBI:57540"/>
        <dbReference type="ChEBI" id="CHEBI:57945"/>
        <dbReference type="ChEBI" id="CHEBI:132124"/>
    </reaction>
</comment>